<proteinExistence type="predicted"/>
<dbReference type="EMBL" id="CP091511">
    <property type="protein sequence ID" value="UOO89102.1"/>
    <property type="molecule type" value="Genomic_DNA"/>
</dbReference>
<gene>
    <name evidence="1" type="ORF">LVJ82_16925</name>
</gene>
<keyword evidence="2" id="KW-1185">Reference proteome</keyword>
<dbReference type="Proteomes" id="UP000832011">
    <property type="component" value="Chromosome"/>
</dbReference>
<evidence type="ECO:0000313" key="2">
    <source>
        <dbReference type="Proteomes" id="UP000832011"/>
    </source>
</evidence>
<protein>
    <submittedName>
        <fullName evidence="1">DUF3800 domain-containing protein</fullName>
    </submittedName>
</protein>
<dbReference type="Pfam" id="PF12686">
    <property type="entry name" value="DUF3800"/>
    <property type="match status" value="1"/>
</dbReference>
<reference evidence="1 2" key="1">
    <citation type="journal article" date="2022" name="Res Sq">
        <title>Evolution of multicellular longitudinally dividing oral cavity symbionts (Neisseriaceae).</title>
        <authorList>
            <person name="Nyongesa S."/>
            <person name="Weber P."/>
            <person name="Bernet E."/>
            <person name="Pullido F."/>
            <person name="Nieckarz M."/>
            <person name="Delaby M."/>
            <person name="Nieves C."/>
            <person name="Viehboeck T."/>
            <person name="Krause N."/>
            <person name="Rivera-Millot A."/>
            <person name="Nakamura A."/>
            <person name="Vischer N."/>
            <person name="VanNieuwenhze M."/>
            <person name="Brun Y."/>
            <person name="Cava F."/>
            <person name="Bulgheresi S."/>
            <person name="Veyrier F."/>
        </authorList>
    </citation>
    <scope>NUCLEOTIDE SEQUENCE [LARGE SCALE GENOMIC DNA]</scope>
    <source>
        <strain evidence="1 2">SN4</strain>
    </source>
</reference>
<dbReference type="RefSeq" id="WP_199822588.1">
    <property type="nucleotide sequence ID" value="NZ_CABKVG010000010.1"/>
</dbReference>
<name>A0ABY4E0M8_9NEIS</name>
<dbReference type="InterPro" id="IPR024524">
    <property type="entry name" value="DUF3800"/>
</dbReference>
<organism evidence="1 2">
    <name type="scientific">Vitreoscilla massiliensis</name>
    <dbReference type="NCBI Taxonomy" id="1689272"/>
    <lineage>
        <taxon>Bacteria</taxon>
        <taxon>Pseudomonadati</taxon>
        <taxon>Pseudomonadota</taxon>
        <taxon>Betaproteobacteria</taxon>
        <taxon>Neisseriales</taxon>
        <taxon>Neisseriaceae</taxon>
        <taxon>Vitreoscilla</taxon>
    </lineage>
</organism>
<evidence type="ECO:0000313" key="1">
    <source>
        <dbReference type="EMBL" id="UOO89102.1"/>
    </source>
</evidence>
<sequence>MAKKTKLIPTQNEGNLEELSQSNDTELMDLAQLSLDFDAPKQEPSTSSEYFDKFSPFIVYVDESGTANFDKPGNRSSFPVFVLAFCVFYKHVYTTQLVPEIQSLKFNFFGHDLVILHEKEIRKNEPPFRFSSRELDRNFLSRLSSIMDETKFILISTVIKKNEISREQENLYHLALQPCLINLYKLMIEKNCHHQITYIVVEARGEKEDRDLELEFRRICDGQNPLRIKLPFEILIKSKATNSTGLQFADLCARPIGRHIIDNIEGRKNVNRAFESLKHKFLCNGGRELCGVEASYKDIGLVVIPS</sequence>
<accession>A0ABY4E0M8</accession>